<dbReference type="InterPro" id="IPR025757">
    <property type="entry name" value="MIP1_Leuzipper"/>
</dbReference>
<dbReference type="AlphaFoldDB" id="A0A9R0Q2K7"/>
<keyword evidence="6" id="KW-1185">Reference proteome</keyword>
<dbReference type="PANTHER" id="PTHR46248:SF6">
    <property type="entry name" value="OS03G0859900 PROTEIN"/>
    <property type="match status" value="1"/>
</dbReference>
<dbReference type="EMBL" id="LT934111">
    <property type="protein sequence ID" value="VAH01683.1"/>
    <property type="molecule type" value="Genomic_DNA"/>
</dbReference>
<gene>
    <name evidence="5" type="ORF">TRITD_1Av1G024000</name>
</gene>
<name>A0A9R0Q2K7_TRITD</name>
<dbReference type="InterPro" id="IPR006869">
    <property type="entry name" value="DUF547"/>
</dbReference>
<organism evidence="5 6">
    <name type="scientific">Triticum turgidum subsp. durum</name>
    <name type="common">Durum wheat</name>
    <name type="synonym">Triticum durum</name>
    <dbReference type="NCBI Taxonomy" id="4567"/>
    <lineage>
        <taxon>Eukaryota</taxon>
        <taxon>Viridiplantae</taxon>
        <taxon>Streptophyta</taxon>
        <taxon>Embryophyta</taxon>
        <taxon>Tracheophyta</taxon>
        <taxon>Spermatophyta</taxon>
        <taxon>Magnoliopsida</taxon>
        <taxon>Liliopsida</taxon>
        <taxon>Poales</taxon>
        <taxon>Poaceae</taxon>
        <taxon>BOP clade</taxon>
        <taxon>Pooideae</taxon>
        <taxon>Triticodae</taxon>
        <taxon>Triticeae</taxon>
        <taxon>Triticinae</taxon>
        <taxon>Triticum</taxon>
    </lineage>
</organism>
<evidence type="ECO:0000259" key="3">
    <source>
        <dbReference type="Pfam" id="PF04784"/>
    </source>
</evidence>
<sequence length="587" mass="65419">MEYVAVRAPTPMSRRTRHAYQLAADPTVPPPPVAELKQQLSNEETVHHILERALHPTTTAASPSSARSVLLNIPAFIPAKAKQLLAELVLVEEEIARLESQIHTMKGDLITTAQQQRASMATTAYASSYSPSVYTSNGNGNSNGTAAYAALTRQPADQVAPEIKSMFFISQAMNAEYLQRHLAADDKPDRSPRDQTRGSGAGAVSPKFNDDSFGPPPRNSHDKKQSNGAYQKPPQVTQEPSPPPTTAKRDEQSKALPNKLSERIVKCLAVIFIRLLRSSRAAEMDKSGNLARSGNLQGSFRIDAALNVAAGAAKEKDRGQQDHYGIFGIQDSMVRDIGPYKNLVRFTSSAFDLRGFSGSPLLTKLREMLEALQQVDLRFLTHQQKLAFWLNIYNTCIMHGILQHGLPSNSEKLLALKNKATINLSGQKFNPLVIENFILRQPSSVKEEFWKCDVDVEEQQVRSLYGLNSSEPNILFGMCCGIRSSPALRIYKADRVMAELEKAKLDYLQASLVVTSTRRLMIPSLIHSNMHDFAKDMESLLRWICEQLPTSWSLRKSMVDCLRGHLKVEDVVEVIPYDYEFQYLLPK</sequence>
<evidence type="ECO:0000313" key="6">
    <source>
        <dbReference type="Proteomes" id="UP000324705"/>
    </source>
</evidence>
<feature type="compositionally biased region" description="Basic and acidic residues" evidence="2">
    <location>
        <begin position="183"/>
        <end position="196"/>
    </location>
</feature>
<evidence type="ECO:0000259" key="4">
    <source>
        <dbReference type="Pfam" id="PF14389"/>
    </source>
</evidence>
<dbReference type="Pfam" id="PF04784">
    <property type="entry name" value="DUF547"/>
    <property type="match status" value="1"/>
</dbReference>
<reference evidence="5 6" key="1">
    <citation type="submission" date="2017-09" db="EMBL/GenBank/DDBJ databases">
        <authorList>
            <consortium name="International Durum Wheat Genome Sequencing Consortium (IDWGSC)"/>
            <person name="Milanesi L."/>
        </authorList>
    </citation>
    <scope>NUCLEOTIDE SEQUENCE [LARGE SCALE GENOMIC DNA]</scope>
    <source>
        <strain evidence="6">cv. Svevo</strain>
    </source>
</reference>
<feature type="region of interest" description="Disordered" evidence="2">
    <location>
        <begin position="183"/>
        <end position="256"/>
    </location>
</feature>
<feature type="domain" description="DUF547" evidence="3">
    <location>
        <begin position="378"/>
        <end position="508"/>
    </location>
</feature>
<accession>A0A9R0Q2K7</accession>
<feature type="coiled-coil region" evidence="1">
    <location>
        <begin position="81"/>
        <end position="108"/>
    </location>
</feature>
<evidence type="ECO:0000256" key="2">
    <source>
        <dbReference type="SAM" id="MobiDB-lite"/>
    </source>
</evidence>
<dbReference type="Gramene" id="TRITD1Av1G024000.4">
    <property type="protein sequence ID" value="TRITD1Av1G024000.4"/>
    <property type="gene ID" value="TRITD1Av1G024000"/>
</dbReference>
<evidence type="ECO:0000256" key="1">
    <source>
        <dbReference type="SAM" id="Coils"/>
    </source>
</evidence>
<feature type="domain" description="Ternary complex factor MIP1 leucine-zipper" evidence="4">
    <location>
        <begin position="33"/>
        <end position="110"/>
    </location>
</feature>
<evidence type="ECO:0000313" key="5">
    <source>
        <dbReference type="EMBL" id="VAH01683.1"/>
    </source>
</evidence>
<protein>
    <recommendedName>
        <fullName evidence="7">DUF547 domain-containing protein</fullName>
    </recommendedName>
</protein>
<keyword evidence="1" id="KW-0175">Coiled coil</keyword>
<proteinExistence type="predicted"/>
<dbReference type="PANTHER" id="PTHR46248">
    <property type="entry name" value="EXPRESSED PROTEIN"/>
    <property type="match status" value="1"/>
</dbReference>
<dbReference type="Proteomes" id="UP000324705">
    <property type="component" value="Chromosome 1A"/>
</dbReference>
<evidence type="ECO:0008006" key="7">
    <source>
        <dbReference type="Google" id="ProtNLM"/>
    </source>
</evidence>
<dbReference type="Pfam" id="PF14389">
    <property type="entry name" value="Lzipper-MIP1"/>
    <property type="match status" value="1"/>
</dbReference>